<dbReference type="RefSeq" id="WP_100679805.1">
    <property type="nucleotide sequence ID" value="NZ_CP024969.1"/>
</dbReference>
<evidence type="ECO:0000256" key="2">
    <source>
        <dbReference type="ARBA" id="ARBA00022723"/>
    </source>
</evidence>
<dbReference type="GO" id="GO:0006046">
    <property type="term" value="P:N-acetylglucosamine catabolic process"/>
    <property type="evidence" value="ECO:0007669"/>
    <property type="project" value="TreeGrafter"/>
</dbReference>
<dbReference type="Pfam" id="PF01979">
    <property type="entry name" value="Amidohydro_1"/>
    <property type="match status" value="1"/>
</dbReference>
<dbReference type="CDD" id="cd00854">
    <property type="entry name" value="NagA"/>
    <property type="match status" value="1"/>
</dbReference>
<dbReference type="Proteomes" id="UP000232223">
    <property type="component" value="Chromosome"/>
</dbReference>
<evidence type="ECO:0000313" key="11">
    <source>
        <dbReference type="Proteomes" id="UP000232223"/>
    </source>
</evidence>
<feature type="binding site" evidence="7">
    <location>
        <position position="136"/>
    </location>
    <ligand>
        <name>substrate</name>
    </ligand>
</feature>
<comment type="cofactor">
    <cofactor evidence="8">
        <name>a divalent metal cation</name>
        <dbReference type="ChEBI" id="CHEBI:60240"/>
    </cofactor>
    <text evidence="8">Binds 1 divalent metal cation per subunit.</text>
</comment>
<keyword evidence="11" id="KW-1185">Reference proteome</keyword>
<dbReference type="NCBIfam" id="TIGR00221">
    <property type="entry name" value="nagA"/>
    <property type="match status" value="1"/>
</dbReference>
<protein>
    <submittedName>
        <fullName evidence="10">N-acetylglucosamine-6-phosphate deacetylase</fullName>
    </submittedName>
</protein>
<organism evidence="10 11">
    <name type="scientific">Mesoplasma tabanidae</name>
    <dbReference type="NCBI Taxonomy" id="219745"/>
    <lineage>
        <taxon>Bacteria</taxon>
        <taxon>Bacillati</taxon>
        <taxon>Mycoplasmatota</taxon>
        <taxon>Mollicutes</taxon>
        <taxon>Entomoplasmatales</taxon>
        <taxon>Entomoplasmataceae</taxon>
        <taxon>Mesoplasma</taxon>
    </lineage>
</organism>
<accession>A0A2K8P5A8</accession>
<keyword evidence="2 8" id="KW-0479">Metal-binding</keyword>
<reference evidence="10 11" key="1">
    <citation type="submission" date="2017-11" db="EMBL/GenBank/DDBJ databases">
        <title>Genome sequence of Mesoplasma tabanidae BARC 857 (ATCC 49584).</title>
        <authorList>
            <person name="Lo W.-S."/>
            <person name="Kuo C.-H."/>
        </authorList>
    </citation>
    <scope>NUCLEOTIDE SEQUENCE [LARGE SCALE GENOMIC DNA]</scope>
    <source>
        <strain evidence="10 11">BARC 857</strain>
    </source>
</reference>
<keyword evidence="4 5" id="KW-0119">Carbohydrate metabolism</keyword>
<evidence type="ECO:0000256" key="3">
    <source>
        <dbReference type="ARBA" id="ARBA00022801"/>
    </source>
</evidence>
<evidence type="ECO:0000256" key="5">
    <source>
        <dbReference type="PIRNR" id="PIRNR038994"/>
    </source>
</evidence>
<feature type="binding site" evidence="7">
    <location>
        <begin position="303"/>
        <end position="305"/>
    </location>
    <ligand>
        <name>substrate</name>
    </ligand>
</feature>
<gene>
    <name evidence="10" type="primary">nagA</name>
    <name evidence="10" type="ORF">MTABA_v1c06940</name>
</gene>
<proteinExistence type="inferred from homology"/>
<dbReference type="GO" id="GO:0008448">
    <property type="term" value="F:N-acetylglucosamine-6-phosphate deacetylase activity"/>
    <property type="evidence" value="ECO:0007669"/>
    <property type="project" value="InterPro"/>
</dbReference>
<dbReference type="AlphaFoldDB" id="A0A2K8P5A8"/>
<dbReference type="GO" id="GO:0046872">
    <property type="term" value="F:metal ion binding"/>
    <property type="evidence" value="ECO:0007669"/>
    <property type="project" value="UniProtKB-KW"/>
</dbReference>
<feature type="binding site" evidence="7">
    <location>
        <begin position="214"/>
        <end position="215"/>
    </location>
    <ligand>
        <name>substrate</name>
    </ligand>
</feature>
<evidence type="ECO:0000259" key="9">
    <source>
        <dbReference type="Pfam" id="PF01979"/>
    </source>
</evidence>
<dbReference type="Gene3D" id="3.20.20.140">
    <property type="entry name" value="Metal-dependent hydrolases"/>
    <property type="match status" value="1"/>
</dbReference>
<dbReference type="EMBL" id="CP024969">
    <property type="protein sequence ID" value="ATZ21886.1"/>
    <property type="molecule type" value="Genomic_DNA"/>
</dbReference>
<comment type="similarity">
    <text evidence="1 5">Belongs to the metallo-dependent hydrolases superfamily. NagA family.</text>
</comment>
<feature type="binding site" evidence="7">
    <location>
        <position position="246"/>
    </location>
    <ligand>
        <name>substrate</name>
    </ligand>
</feature>
<dbReference type="InterPro" id="IPR011059">
    <property type="entry name" value="Metal-dep_hydrolase_composite"/>
</dbReference>
<name>A0A2K8P5A8_9MOLU</name>
<dbReference type="InterPro" id="IPR006680">
    <property type="entry name" value="Amidohydro-rel"/>
</dbReference>
<feature type="binding site" evidence="7">
    <location>
        <position position="222"/>
    </location>
    <ligand>
        <name>substrate</name>
    </ligand>
</feature>
<evidence type="ECO:0000256" key="4">
    <source>
        <dbReference type="ARBA" id="ARBA00023277"/>
    </source>
</evidence>
<evidence type="ECO:0000256" key="6">
    <source>
        <dbReference type="PIRSR" id="PIRSR038994-1"/>
    </source>
</evidence>
<dbReference type="PIRSF" id="PIRSF038994">
    <property type="entry name" value="NagA"/>
    <property type="match status" value="1"/>
</dbReference>
<dbReference type="SUPFAM" id="SSF51338">
    <property type="entry name" value="Composite domain of metallo-dependent hydrolases"/>
    <property type="match status" value="1"/>
</dbReference>
<sequence>MIIKNGKIVTPKKVIENGYIEIIDSKIFSINEGSTNLEGIDVNGAWIMPGFIDAHVHGGYGVDFETGNKERFNVFSKNVAKEGVTKYYQATVTNSEKDNNKYLTEFNEFMKTKNKGAKCLGIHMEGPFISKEKKGAHDQKLLIAPNIELAKKWNYISGNNIKIITFASDLQDGSFTKYCINNDILPSVGHSNMEAKEFEKDYLLGIKHVCHIFNGMSGVDQRKPGLATAALNYSDVLVEVISDGIHINNEILKLIYKIKGPEQICIITDSMNAKGLDDGKYKIGNLEVIKKGMTVKLTSNGVLAGAAATFDHNVRYYKKTCNIEMIDLAKMTSSNIAKQMKLKDTGSIEVNKLADIVVLDNELKVLLTIGEGQIIYKK</sequence>
<dbReference type="OrthoDB" id="9776488at2"/>
<feature type="domain" description="Amidohydrolase-related" evidence="9">
    <location>
        <begin position="46"/>
        <end position="363"/>
    </location>
</feature>
<evidence type="ECO:0000256" key="1">
    <source>
        <dbReference type="ARBA" id="ARBA00010716"/>
    </source>
</evidence>
<dbReference type="InterPro" id="IPR032466">
    <property type="entry name" value="Metal_Hydrolase"/>
</dbReference>
<evidence type="ECO:0000256" key="7">
    <source>
        <dbReference type="PIRSR" id="PIRSR038994-2"/>
    </source>
</evidence>
<dbReference type="Gene3D" id="2.30.40.10">
    <property type="entry name" value="Urease, subunit C, domain 1"/>
    <property type="match status" value="1"/>
</dbReference>
<feature type="binding site" evidence="8">
    <location>
        <position position="190"/>
    </location>
    <ligand>
        <name>Zn(2+)</name>
        <dbReference type="ChEBI" id="CHEBI:29105"/>
    </ligand>
</feature>
<dbReference type="KEGG" id="mtab:MTABA_v1c06940"/>
<evidence type="ECO:0000256" key="8">
    <source>
        <dbReference type="PIRSR" id="PIRSR038994-3"/>
    </source>
</evidence>
<evidence type="ECO:0000313" key="10">
    <source>
        <dbReference type="EMBL" id="ATZ21886.1"/>
    </source>
</evidence>
<dbReference type="PANTHER" id="PTHR11113:SF14">
    <property type="entry name" value="N-ACETYLGLUCOSAMINE-6-PHOSPHATE DEACETYLASE"/>
    <property type="match status" value="1"/>
</dbReference>
<dbReference type="InterPro" id="IPR003764">
    <property type="entry name" value="GlcNAc_6-P_deAcase"/>
</dbReference>
<feature type="active site" description="Proton donor/acceptor" evidence="6">
    <location>
        <position position="269"/>
    </location>
</feature>
<dbReference type="SUPFAM" id="SSF51556">
    <property type="entry name" value="Metallo-dependent hydrolases"/>
    <property type="match status" value="1"/>
</dbReference>
<feature type="binding site" evidence="8">
    <location>
        <position position="125"/>
    </location>
    <ligand>
        <name>Zn(2+)</name>
        <dbReference type="ChEBI" id="CHEBI:29105"/>
    </ligand>
</feature>
<keyword evidence="3 5" id="KW-0378">Hydrolase</keyword>
<feature type="binding site" evidence="8">
    <location>
        <position position="211"/>
    </location>
    <ligand>
        <name>Zn(2+)</name>
        <dbReference type="ChEBI" id="CHEBI:29105"/>
    </ligand>
</feature>
<dbReference type="PANTHER" id="PTHR11113">
    <property type="entry name" value="N-ACETYLGLUCOSAMINE-6-PHOSPHATE DEACETYLASE"/>
    <property type="match status" value="1"/>
</dbReference>